<dbReference type="InterPro" id="IPR017930">
    <property type="entry name" value="Myb_dom"/>
</dbReference>
<dbReference type="PANTHER" id="PTHR45614:SF218">
    <property type="entry name" value="TRANSCRIPTION FACTOR MYB119-RELATED"/>
    <property type="match status" value="1"/>
</dbReference>
<feature type="compositionally biased region" description="Pro residues" evidence="2">
    <location>
        <begin position="348"/>
        <end position="357"/>
    </location>
</feature>
<dbReference type="Gene3D" id="1.10.10.60">
    <property type="entry name" value="Homeodomain-like"/>
    <property type="match status" value="1"/>
</dbReference>
<evidence type="ECO:0000313" key="5">
    <source>
        <dbReference type="EMBL" id="KAF8673899.1"/>
    </source>
</evidence>
<evidence type="ECO:0000256" key="1">
    <source>
        <dbReference type="ARBA" id="ARBA00023125"/>
    </source>
</evidence>
<dbReference type="SUPFAM" id="SSF46689">
    <property type="entry name" value="Homeodomain-like"/>
    <property type="match status" value="1"/>
</dbReference>
<evidence type="ECO:0000313" key="6">
    <source>
        <dbReference type="Proteomes" id="UP000636709"/>
    </source>
</evidence>
<dbReference type="Proteomes" id="UP000636709">
    <property type="component" value="Unassembled WGS sequence"/>
</dbReference>
<proteinExistence type="predicted"/>
<dbReference type="InterPro" id="IPR001005">
    <property type="entry name" value="SANT/Myb"/>
</dbReference>
<dbReference type="GO" id="GO:0005634">
    <property type="term" value="C:nucleus"/>
    <property type="evidence" value="ECO:0007669"/>
    <property type="project" value="TreeGrafter"/>
</dbReference>
<dbReference type="PROSITE" id="PS51294">
    <property type="entry name" value="HTH_MYB"/>
    <property type="match status" value="1"/>
</dbReference>
<dbReference type="InterPro" id="IPR050560">
    <property type="entry name" value="MYB_TF"/>
</dbReference>
<gene>
    <name evidence="5" type="ORF">HU200_048346</name>
</gene>
<dbReference type="PROSITE" id="PS50090">
    <property type="entry name" value="MYB_LIKE"/>
    <property type="match status" value="1"/>
</dbReference>
<keyword evidence="6" id="KW-1185">Reference proteome</keyword>
<name>A0A835E7S4_9POAL</name>
<feature type="domain" description="Myb-like" evidence="3">
    <location>
        <begin position="77"/>
        <end position="122"/>
    </location>
</feature>
<feature type="domain" description="HTH myb-type" evidence="4">
    <location>
        <begin position="72"/>
        <end position="126"/>
    </location>
</feature>
<evidence type="ECO:0000259" key="3">
    <source>
        <dbReference type="PROSITE" id="PS50090"/>
    </source>
</evidence>
<evidence type="ECO:0000259" key="4">
    <source>
        <dbReference type="PROSITE" id="PS51294"/>
    </source>
</evidence>
<dbReference type="AlphaFoldDB" id="A0A835E7S4"/>
<dbReference type="SMART" id="SM00717">
    <property type="entry name" value="SANT"/>
    <property type="match status" value="1"/>
</dbReference>
<comment type="caution">
    <text evidence="5">The sequence shown here is derived from an EMBL/GenBank/DDBJ whole genome shotgun (WGS) entry which is preliminary data.</text>
</comment>
<reference evidence="5" key="1">
    <citation type="submission" date="2020-07" db="EMBL/GenBank/DDBJ databases">
        <title>Genome sequence and genetic diversity analysis of an under-domesticated orphan crop, white fonio (Digitaria exilis).</title>
        <authorList>
            <person name="Bennetzen J.L."/>
            <person name="Chen S."/>
            <person name="Ma X."/>
            <person name="Wang X."/>
            <person name="Yssel A.E.J."/>
            <person name="Chaluvadi S.R."/>
            <person name="Johnson M."/>
            <person name="Gangashetty P."/>
            <person name="Hamidou F."/>
            <person name="Sanogo M.D."/>
            <person name="Zwaenepoel A."/>
            <person name="Wallace J."/>
            <person name="Van De Peer Y."/>
            <person name="Van Deynze A."/>
        </authorList>
    </citation>
    <scope>NUCLEOTIDE SEQUENCE</scope>
    <source>
        <tissue evidence="5">Leaves</tissue>
    </source>
</reference>
<organism evidence="5 6">
    <name type="scientific">Digitaria exilis</name>
    <dbReference type="NCBI Taxonomy" id="1010633"/>
    <lineage>
        <taxon>Eukaryota</taxon>
        <taxon>Viridiplantae</taxon>
        <taxon>Streptophyta</taxon>
        <taxon>Embryophyta</taxon>
        <taxon>Tracheophyta</taxon>
        <taxon>Spermatophyta</taxon>
        <taxon>Magnoliopsida</taxon>
        <taxon>Liliopsida</taxon>
        <taxon>Poales</taxon>
        <taxon>Poaceae</taxon>
        <taxon>PACMAD clade</taxon>
        <taxon>Panicoideae</taxon>
        <taxon>Panicodae</taxon>
        <taxon>Paniceae</taxon>
        <taxon>Anthephorinae</taxon>
        <taxon>Digitaria</taxon>
    </lineage>
</organism>
<accession>A0A835E7S4</accession>
<dbReference type="GO" id="GO:0000981">
    <property type="term" value="F:DNA-binding transcription factor activity, RNA polymerase II-specific"/>
    <property type="evidence" value="ECO:0007669"/>
    <property type="project" value="TreeGrafter"/>
</dbReference>
<dbReference type="GO" id="GO:0000978">
    <property type="term" value="F:RNA polymerase II cis-regulatory region sequence-specific DNA binding"/>
    <property type="evidence" value="ECO:0007669"/>
    <property type="project" value="TreeGrafter"/>
</dbReference>
<feature type="region of interest" description="Disordered" evidence="2">
    <location>
        <begin position="332"/>
        <end position="357"/>
    </location>
</feature>
<dbReference type="PANTHER" id="PTHR45614">
    <property type="entry name" value="MYB PROTEIN-RELATED"/>
    <property type="match status" value="1"/>
</dbReference>
<keyword evidence="1" id="KW-0238">DNA-binding</keyword>
<sequence length="357" mass="38833">MLRWVWPAGFEAGGAGSGLPPLRWPSFPPPRLWGLLLARATRSSNCRPEVLTPGADAGFTDGSWSNPSEIYTSPCGKESWTQAEEAVLVDRHRKLGNKWAKIASQIPGRPENTIKNHWYATERSVQTKLRNNKEDNRPGILENYVRSVLIKEGKGTQQGVLTGPVHAAGRSGHKVTVPFAGSSFAGSSQAPPSFPGLVGGEKFSLEPIYDNFLLGKQEYLPYPYPVAPGHHYSGYAEDHQLGGGYSFQPPQLPQHPIYAQQQQEQAFINYNLAEEDPIGEVFAGRYYHDAGPDQMLLGLYYHHAGPSHYDNNGGGGNHAGFYEAAGNNGLDAMPPARANEGPWSSLNPPAPGPGGYY</sequence>
<dbReference type="Pfam" id="PF00249">
    <property type="entry name" value="Myb_DNA-binding"/>
    <property type="match status" value="1"/>
</dbReference>
<dbReference type="CDD" id="cd00167">
    <property type="entry name" value="SANT"/>
    <property type="match status" value="1"/>
</dbReference>
<protein>
    <submittedName>
        <fullName evidence="5">Uncharacterized protein</fullName>
    </submittedName>
</protein>
<dbReference type="InterPro" id="IPR009057">
    <property type="entry name" value="Homeodomain-like_sf"/>
</dbReference>
<dbReference type="OrthoDB" id="674418at2759"/>
<evidence type="ECO:0000256" key="2">
    <source>
        <dbReference type="SAM" id="MobiDB-lite"/>
    </source>
</evidence>
<dbReference type="EMBL" id="JACEFO010002199">
    <property type="protein sequence ID" value="KAF8673899.1"/>
    <property type="molecule type" value="Genomic_DNA"/>
</dbReference>